<gene>
    <name evidence="5" type="ORF">FDG2_3088</name>
</gene>
<dbReference type="PROSITE" id="PS50949">
    <property type="entry name" value="HTH_GNTR"/>
    <property type="match status" value="1"/>
</dbReference>
<dbReference type="Pfam" id="PF00392">
    <property type="entry name" value="GntR"/>
    <property type="match status" value="1"/>
</dbReference>
<keyword evidence="3" id="KW-0804">Transcription</keyword>
<evidence type="ECO:0000256" key="3">
    <source>
        <dbReference type="ARBA" id="ARBA00023163"/>
    </source>
</evidence>
<dbReference type="EMBL" id="FLUV01001305">
    <property type="protein sequence ID" value="SBW22757.1"/>
    <property type="molecule type" value="Genomic_DNA"/>
</dbReference>
<dbReference type="InterPro" id="IPR036390">
    <property type="entry name" value="WH_DNA-bd_sf"/>
</dbReference>
<evidence type="ECO:0000256" key="2">
    <source>
        <dbReference type="ARBA" id="ARBA00023125"/>
    </source>
</evidence>
<dbReference type="InterPro" id="IPR036388">
    <property type="entry name" value="WH-like_DNA-bd_sf"/>
</dbReference>
<dbReference type="SUPFAM" id="SSF48008">
    <property type="entry name" value="GntR ligand-binding domain-like"/>
    <property type="match status" value="1"/>
</dbReference>
<dbReference type="Proteomes" id="UP000199013">
    <property type="component" value="Unassembled WGS sequence"/>
</dbReference>
<dbReference type="SUPFAM" id="SSF46785">
    <property type="entry name" value="Winged helix' DNA-binding domain"/>
    <property type="match status" value="1"/>
</dbReference>
<dbReference type="AlphaFoldDB" id="A0A1C3NYY3"/>
<proteinExistence type="predicted"/>
<feature type="domain" description="HTH gntR-type" evidence="4">
    <location>
        <begin position="13"/>
        <end position="83"/>
    </location>
</feature>
<keyword evidence="2" id="KW-0238">DNA-binding</keyword>
<dbReference type="Gene3D" id="1.20.120.530">
    <property type="entry name" value="GntR ligand-binding domain-like"/>
    <property type="match status" value="1"/>
</dbReference>
<keyword evidence="1" id="KW-0805">Transcription regulation</keyword>
<evidence type="ECO:0000259" key="4">
    <source>
        <dbReference type="PROSITE" id="PS50949"/>
    </source>
</evidence>
<name>A0A1C3NYY3_9ACTN</name>
<sequence>MPGDATPRGSHGGSRAQQVAAEIEARILADRLPAGSRLGLRTELISRFEVSPSVMNEALGILRERDLIAVRPGPNGGVFVANPPPQVRLGGVDLWHQGLTVDPEQLFEARAYLDALFPPVALQRASPEDVRAMEWALHDMQAASDDPRAYLDANMRLHLAIARASRIEVLVGLYQTIVSILGATLTKATYVEGSEQLRRHNLDVHSNLVAAIREQDTVALEKILALHRQDMVRIA</sequence>
<dbReference type="GO" id="GO:0003677">
    <property type="term" value="F:DNA binding"/>
    <property type="evidence" value="ECO:0007669"/>
    <property type="project" value="UniProtKB-KW"/>
</dbReference>
<evidence type="ECO:0000313" key="6">
    <source>
        <dbReference type="Proteomes" id="UP000199013"/>
    </source>
</evidence>
<keyword evidence="6" id="KW-1185">Reference proteome</keyword>
<evidence type="ECO:0000256" key="1">
    <source>
        <dbReference type="ARBA" id="ARBA00023015"/>
    </source>
</evidence>
<dbReference type="InterPro" id="IPR011711">
    <property type="entry name" value="GntR_C"/>
</dbReference>
<dbReference type="InterPro" id="IPR008920">
    <property type="entry name" value="TF_FadR/GntR_C"/>
</dbReference>
<evidence type="ECO:0000313" key="5">
    <source>
        <dbReference type="EMBL" id="SBW22757.1"/>
    </source>
</evidence>
<dbReference type="GO" id="GO:0003700">
    <property type="term" value="F:DNA-binding transcription factor activity"/>
    <property type="evidence" value="ECO:0007669"/>
    <property type="project" value="InterPro"/>
</dbReference>
<dbReference type="PANTHER" id="PTHR43537:SF5">
    <property type="entry name" value="UXU OPERON TRANSCRIPTIONAL REGULATOR"/>
    <property type="match status" value="1"/>
</dbReference>
<dbReference type="PANTHER" id="PTHR43537">
    <property type="entry name" value="TRANSCRIPTIONAL REGULATOR, GNTR FAMILY"/>
    <property type="match status" value="1"/>
</dbReference>
<dbReference type="SMART" id="SM00895">
    <property type="entry name" value="FCD"/>
    <property type="match status" value="1"/>
</dbReference>
<dbReference type="SMART" id="SM00345">
    <property type="entry name" value="HTH_GNTR"/>
    <property type="match status" value="1"/>
</dbReference>
<reference evidence="6" key="1">
    <citation type="submission" date="2016-02" db="EMBL/GenBank/DDBJ databases">
        <authorList>
            <person name="Wibberg D."/>
        </authorList>
    </citation>
    <scope>NUCLEOTIDE SEQUENCE [LARGE SCALE GENOMIC DNA]</scope>
</reference>
<dbReference type="Gene3D" id="1.10.10.10">
    <property type="entry name" value="Winged helix-like DNA-binding domain superfamily/Winged helix DNA-binding domain"/>
    <property type="match status" value="1"/>
</dbReference>
<dbReference type="Pfam" id="PF07729">
    <property type="entry name" value="FCD"/>
    <property type="match status" value="1"/>
</dbReference>
<organism evidence="5 6">
    <name type="scientific">Candidatus Protofrankia californiensis</name>
    <dbReference type="NCBI Taxonomy" id="1839754"/>
    <lineage>
        <taxon>Bacteria</taxon>
        <taxon>Bacillati</taxon>
        <taxon>Actinomycetota</taxon>
        <taxon>Actinomycetes</taxon>
        <taxon>Frankiales</taxon>
        <taxon>Frankiaceae</taxon>
        <taxon>Protofrankia</taxon>
    </lineage>
</organism>
<dbReference type="InterPro" id="IPR000524">
    <property type="entry name" value="Tscrpt_reg_HTH_GntR"/>
</dbReference>
<accession>A0A1C3NYY3</accession>
<protein>
    <submittedName>
        <fullName evidence="5">GntR family transcriptional regulator</fullName>
    </submittedName>
</protein>